<sequence>MCRSLVFFRELTTSSALSTISRRTLGGQGSRKTRPWKNSAHTGIIRSRSRTSETSPGTDSSRTPAAHRAAAADRSALVPARIAAVVRATAS</sequence>
<dbReference type="AlphaFoldDB" id="A0A1M7NPA6"/>
<name>A0A1M7NPA6_9ACTN</name>
<organism evidence="2 3">
    <name type="scientific">Actinacidiphila paucisporea</name>
    <dbReference type="NCBI Taxonomy" id="310782"/>
    <lineage>
        <taxon>Bacteria</taxon>
        <taxon>Bacillati</taxon>
        <taxon>Actinomycetota</taxon>
        <taxon>Actinomycetes</taxon>
        <taxon>Kitasatosporales</taxon>
        <taxon>Streptomycetaceae</taxon>
        <taxon>Actinacidiphila</taxon>
    </lineage>
</organism>
<dbReference type="RefSeq" id="WP_407640053.1">
    <property type="nucleotide sequence ID" value="NZ_FRBI01000019.1"/>
</dbReference>
<reference evidence="2 3" key="1">
    <citation type="submission" date="2016-11" db="EMBL/GenBank/DDBJ databases">
        <authorList>
            <person name="Jaros S."/>
            <person name="Januszkiewicz K."/>
            <person name="Wedrychowicz H."/>
        </authorList>
    </citation>
    <scope>NUCLEOTIDE SEQUENCE [LARGE SCALE GENOMIC DNA]</scope>
    <source>
        <strain evidence="2 3">CGMCC 4.2025</strain>
    </source>
</reference>
<accession>A0A1M7NPA6</accession>
<keyword evidence="3" id="KW-1185">Reference proteome</keyword>
<evidence type="ECO:0000313" key="2">
    <source>
        <dbReference type="EMBL" id="SHN05778.1"/>
    </source>
</evidence>
<proteinExistence type="predicted"/>
<dbReference type="Proteomes" id="UP000184111">
    <property type="component" value="Unassembled WGS sequence"/>
</dbReference>
<dbReference type="EMBL" id="FRBI01000019">
    <property type="protein sequence ID" value="SHN05778.1"/>
    <property type="molecule type" value="Genomic_DNA"/>
</dbReference>
<evidence type="ECO:0000256" key="1">
    <source>
        <dbReference type="SAM" id="MobiDB-lite"/>
    </source>
</evidence>
<feature type="compositionally biased region" description="Low complexity" evidence="1">
    <location>
        <begin position="42"/>
        <end position="58"/>
    </location>
</feature>
<feature type="region of interest" description="Disordered" evidence="1">
    <location>
        <begin position="20"/>
        <end position="74"/>
    </location>
</feature>
<evidence type="ECO:0000313" key="3">
    <source>
        <dbReference type="Proteomes" id="UP000184111"/>
    </source>
</evidence>
<protein>
    <submittedName>
        <fullName evidence="2">Uncharacterized protein</fullName>
    </submittedName>
</protein>
<gene>
    <name evidence="2" type="ORF">SAMN05216499_11987</name>
</gene>